<reference evidence="21" key="4">
    <citation type="journal article" date="2018" name="Nat. Plants">
        <title>Whole-genome landscape of Medicago truncatula symbiotic genes.</title>
        <authorList>
            <person name="Pecrix Y."/>
            <person name="Staton S.E."/>
            <person name="Sallet E."/>
            <person name="Lelandais-Briere C."/>
            <person name="Moreau S."/>
            <person name="Carrere S."/>
            <person name="Blein T."/>
            <person name="Jardinaud M.F."/>
            <person name="Latrasse D."/>
            <person name="Zouine M."/>
            <person name="Zahm M."/>
            <person name="Kreplak J."/>
            <person name="Mayjonade B."/>
            <person name="Satge C."/>
            <person name="Perez M."/>
            <person name="Cauet S."/>
            <person name="Marande W."/>
            <person name="Chantry-Darmon C."/>
            <person name="Lopez-Roques C."/>
            <person name="Bouchez O."/>
            <person name="Berard A."/>
            <person name="Debelle F."/>
            <person name="Munos S."/>
            <person name="Bendahmane A."/>
            <person name="Berges H."/>
            <person name="Niebel A."/>
            <person name="Buitink J."/>
            <person name="Frugier F."/>
            <person name="Benhamed M."/>
            <person name="Crespi M."/>
            <person name="Gouzy J."/>
            <person name="Gamas P."/>
        </authorList>
    </citation>
    <scope>NUCLEOTIDE SEQUENCE [LARGE SCALE GENOMIC DNA]</scope>
    <source>
        <strain evidence="21">cv. Jemalong A17</strain>
    </source>
</reference>
<keyword evidence="4 13" id="KW-0808">Transferase</keyword>
<evidence type="ECO:0000259" key="16">
    <source>
        <dbReference type="PROSITE" id="PS50948"/>
    </source>
</evidence>
<reference evidence="18" key="5">
    <citation type="journal article" date="2018" name="Nat. Plants">
        <title>Whole-genome landscape of Medicago truncatula symbiotic genes.</title>
        <authorList>
            <person name="Pecrix Y."/>
            <person name="Gamas P."/>
            <person name="Carrere S."/>
        </authorList>
    </citation>
    <scope>NUCLEOTIDE SEQUENCE</scope>
    <source>
        <tissue evidence="18">Leaves</tissue>
    </source>
</reference>
<organism evidence="17 20">
    <name type="scientific">Medicago truncatula</name>
    <name type="common">Barrel medic</name>
    <name type="synonym">Medicago tribuloides</name>
    <dbReference type="NCBI Taxonomy" id="3880"/>
    <lineage>
        <taxon>Eukaryota</taxon>
        <taxon>Viridiplantae</taxon>
        <taxon>Streptophyta</taxon>
        <taxon>Embryophyta</taxon>
        <taxon>Tracheophyta</taxon>
        <taxon>Spermatophyta</taxon>
        <taxon>Magnoliopsida</taxon>
        <taxon>eudicotyledons</taxon>
        <taxon>Gunneridae</taxon>
        <taxon>Pentapetalae</taxon>
        <taxon>rosids</taxon>
        <taxon>fabids</taxon>
        <taxon>Fabales</taxon>
        <taxon>Fabaceae</taxon>
        <taxon>Papilionoideae</taxon>
        <taxon>50 kb inversion clade</taxon>
        <taxon>NPAAA clade</taxon>
        <taxon>Hologalegina</taxon>
        <taxon>IRL clade</taxon>
        <taxon>Trifolieae</taxon>
        <taxon>Medicago</taxon>
    </lineage>
</organism>
<dbReference type="FunFam" id="3.30.200.20:FF:000951">
    <property type="entry name" value="Uncharacterized protein"/>
    <property type="match status" value="1"/>
</dbReference>
<evidence type="ECO:0000313" key="19">
    <source>
        <dbReference type="EnsemblPlants" id="AET03014"/>
    </source>
</evidence>
<comment type="similarity">
    <text evidence="13">Belongs to the protein kinase superfamily. Ser/Thr protein kinase family.</text>
</comment>
<dbReference type="Gene3D" id="2.90.10.30">
    <property type="match status" value="1"/>
</dbReference>
<keyword evidence="5" id="KW-0732">Signal</keyword>
<dbReference type="Gene3D" id="1.10.510.10">
    <property type="entry name" value="Transferase(Phosphotransferase) domain 1"/>
    <property type="match status" value="1"/>
</dbReference>
<dbReference type="InterPro" id="IPR001480">
    <property type="entry name" value="Bulb-type_lectin_dom"/>
</dbReference>
<dbReference type="PANTHER" id="PTHR27002">
    <property type="entry name" value="RECEPTOR-LIKE SERINE/THREONINE-PROTEIN KINASE SD1-8"/>
    <property type="match status" value="1"/>
</dbReference>
<dbReference type="OrthoDB" id="4062651at2759"/>
<dbReference type="InterPro" id="IPR008271">
    <property type="entry name" value="Ser/Thr_kinase_AS"/>
</dbReference>
<dbReference type="SMART" id="SM00220">
    <property type="entry name" value="S_TKc"/>
    <property type="match status" value="1"/>
</dbReference>
<evidence type="ECO:0000256" key="9">
    <source>
        <dbReference type="ARBA" id="ARBA00023157"/>
    </source>
</evidence>
<keyword evidence="7 13" id="KW-0418">Kinase</keyword>
<keyword evidence="20" id="KW-1185">Reference proteome</keyword>
<dbReference type="Pfam" id="PF07714">
    <property type="entry name" value="PK_Tyr_Ser-Thr"/>
    <property type="match status" value="1"/>
</dbReference>
<name>G7LDQ6_MEDTR</name>
<dbReference type="EMBL" id="PSQE01000008">
    <property type="protein sequence ID" value="RHN40911.1"/>
    <property type="molecule type" value="Genomic_DNA"/>
</dbReference>
<accession>A0A0C3Y171</accession>
<comment type="subcellular location">
    <subcellularLocation>
        <location evidence="1">Cell membrane</location>
        <topology evidence="1">Single-pass type I membrane protein</topology>
    </subcellularLocation>
</comment>
<dbReference type="SUPFAM" id="SSF51110">
    <property type="entry name" value="alpha-D-mannose-specific plant lectins"/>
    <property type="match status" value="1"/>
</dbReference>
<dbReference type="SMART" id="SM00473">
    <property type="entry name" value="PAN_AP"/>
    <property type="match status" value="1"/>
</dbReference>
<feature type="domain" description="Protein kinase" evidence="15">
    <location>
        <begin position="407"/>
        <end position="685"/>
    </location>
</feature>
<reference evidence="17 20" key="2">
    <citation type="journal article" date="2014" name="BMC Genomics">
        <title>An improved genome release (version Mt4.0) for the model legume Medicago truncatula.</title>
        <authorList>
            <person name="Tang H."/>
            <person name="Krishnakumar V."/>
            <person name="Bidwell S."/>
            <person name="Rosen B."/>
            <person name="Chan A."/>
            <person name="Zhou S."/>
            <person name="Gentzbittel L."/>
            <person name="Childs K.L."/>
            <person name="Yandell M."/>
            <person name="Gundlach H."/>
            <person name="Mayer K.F."/>
            <person name="Schwartz D.C."/>
            <person name="Town C.D."/>
        </authorList>
    </citation>
    <scope>GENOME REANNOTATION</scope>
    <source>
        <strain evidence="17">A17</strain>
        <strain evidence="19 20">cv. Jemalong A17</strain>
    </source>
</reference>
<dbReference type="GO" id="GO:0006955">
    <property type="term" value="P:immune response"/>
    <property type="evidence" value="ECO:0000318"/>
    <property type="project" value="GO_Central"/>
</dbReference>
<dbReference type="FunFam" id="1.10.510.10:FF:000060">
    <property type="entry name" value="G-type lectin S-receptor-like serine/threonine-protein kinase"/>
    <property type="match status" value="1"/>
</dbReference>
<comment type="catalytic activity">
    <reaction evidence="11 13">
        <text>L-threonyl-[protein] + ATP = O-phospho-L-threonyl-[protein] + ADP + H(+)</text>
        <dbReference type="Rhea" id="RHEA:46608"/>
        <dbReference type="Rhea" id="RHEA-COMP:11060"/>
        <dbReference type="Rhea" id="RHEA-COMP:11605"/>
        <dbReference type="ChEBI" id="CHEBI:15378"/>
        <dbReference type="ChEBI" id="CHEBI:30013"/>
        <dbReference type="ChEBI" id="CHEBI:30616"/>
        <dbReference type="ChEBI" id="CHEBI:61977"/>
        <dbReference type="ChEBI" id="CHEBI:456216"/>
        <dbReference type="EC" id="2.7.11.1"/>
    </reaction>
</comment>
<keyword evidence="10" id="KW-0325">Glycoprotein</keyword>
<dbReference type="GO" id="GO:0048544">
    <property type="term" value="P:recognition of pollen"/>
    <property type="evidence" value="ECO:0007669"/>
    <property type="project" value="InterPro"/>
</dbReference>
<reference evidence="19" key="3">
    <citation type="submission" date="2015-04" db="UniProtKB">
        <authorList>
            <consortium name="EnsemblPlants"/>
        </authorList>
    </citation>
    <scope>IDENTIFICATION</scope>
    <source>
        <strain evidence="19">cv. Jemalong A17</strain>
    </source>
</reference>
<evidence type="ECO:0000256" key="10">
    <source>
        <dbReference type="ARBA" id="ARBA00023180"/>
    </source>
</evidence>
<evidence type="ECO:0000259" key="15">
    <source>
        <dbReference type="PROSITE" id="PS50011"/>
    </source>
</evidence>
<keyword evidence="14" id="KW-1133">Transmembrane helix</keyword>
<evidence type="ECO:0000256" key="11">
    <source>
        <dbReference type="ARBA" id="ARBA00047899"/>
    </source>
</evidence>
<dbReference type="InterPro" id="IPR001245">
    <property type="entry name" value="Ser-Thr/Tyr_kinase_cat_dom"/>
</dbReference>
<keyword evidence="14" id="KW-0812">Transmembrane</keyword>
<dbReference type="AlphaFoldDB" id="G7LDQ6"/>
<dbReference type="InterPro" id="IPR024171">
    <property type="entry name" value="SRK-like_kinase"/>
</dbReference>
<reference evidence="17 20" key="1">
    <citation type="journal article" date="2011" name="Nature">
        <title>The Medicago genome provides insight into the evolution of rhizobial symbioses.</title>
        <authorList>
            <person name="Young N.D."/>
            <person name="Debelle F."/>
            <person name="Oldroyd G.E."/>
            <person name="Geurts R."/>
            <person name="Cannon S.B."/>
            <person name="Udvardi M.K."/>
            <person name="Benedito V.A."/>
            <person name="Mayer K.F."/>
            <person name="Gouzy J."/>
            <person name="Schoof H."/>
            <person name="Van de Peer Y."/>
            <person name="Proost S."/>
            <person name="Cook D.R."/>
            <person name="Meyers B.C."/>
            <person name="Spannagl M."/>
            <person name="Cheung F."/>
            <person name="De Mita S."/>
            <person name="Krishnakumar V."/>
            <person name="Gundlach H."/>
            <person name="Zhou S."/>
            <person name="Mudge J."/>
            <person name="Bharti A.K."/>
            <person name="Murray J.D."/>
            <person name="Naoumkina M.A."/>
            <person name="Rosen B."/>
            <person name="Silverstein K.A."/>
            <person name="Tang H."/>
            <person name="Rombauts S."/>
            <person name="Zhao P.X."/>
            <person name="Zhou P."/>
            <person name="Barbe V."/>
            <person name="Bardou P."/>
            <person name="Bechner M."/>
            <person name="Bellec A."/>
            <person name="Berger A."/>
            <person name="Berges H."/>
            <person name="Bidwell S."/>
            <person name="Bisseling T."/>
            <person name="Choisne N."/>
            <person name="Couloux A."/>
            <person name="Denny R."/>
            <person name="Deshpande S."/>
            <person name="Dai X."/>
            <person name="Doyle J.J."/>
            <person name="Dudez A.M."/>
            <person name="Farmer A.D."/>
            <person name="Fouteau S."/>
            <person name="Franken C."/>
            <person name="Gibelin C."/>
            <person name="Gish J."/>
            <person name="Goldstein S."/>
            <person name="Gonzalez A.J."/>
            <person name="Green P.J."/>
            <person name="Hallab A."/>
            <person name="Hartog M."/>
            <person name="Hua A."/>
            <person name="Humphray S.J."/>
            <person name="Jeong D.H."/>
            <person name="Jing Y."/>
            <person name="Jocker A."/>
            <person name="Kenton S.M."/>
            <person name="Kim D.J."/>
            <person name="Klee K."/>
            <person name="Lai H."/>
            <person name="Lang C."/>
            <person name="Lin S."/>
            <person name="Macmil S.L."/>
            <person name="Magdelenat G."/>
            <person name="Matthews L."/>
            <person name="McCorrison J."/>
            <person name="Monaghan E.L."/>
            <person name="Mun J.H."/>
            <person name="Najar F.Z."/>
            <person name="Nicholson C."/>
            <person name="Noirot C."/>
            <person name="O'Bleness M."/>
            <person name="Paule C.R."/>
            <person name="Poulain J."/>
            <person name="Prion F."/>
            <person name="Qin B."/>
            <person name="Qu C."/>
            <person name="Retzel E.F."/>
            <person name="Riddle C."/>
            <person name="Sallet E."/>
            <person name="Samain S."/>
            <person name="Samson N."/>
            <person name="Sanders I."/>
            <person name="Saurat O."/>
            <person name="Scarpelli C."/>
            <person name="Schiex T."/>
            <person name="Segurens B."/>
            <person name="Severin A.J."/>
            <person name="Sherrier D.J."/>
            <person name="Shi R."/>
            <person name="Sims S."/>
            <person name="Singer S.R."/>
            <person name="Sinharoy S."/>
            <person name="Sterck L."/>
            <person name="Viollet A."/>
            <person name="Wang B.B."/>
            <person name="Wang K."/>
            <person name="Wang M."/>
            <person name="Wang X."/>
            <person name="Warfsmann J."/>
            <person name="Weissenbach J."/>
            <person name="White D.D."/>
            <person name="White J.D."/>
            <person name="Wiley G.B."/>
            <person name="Wincker P."/>
            <person name="Xing Y."/>
            <person name="Yang L."/>
            <person name="Yao Z."/>
            <person name="Ying F."/>
            <person name="Zhai J."/>
            <person name="Zhou L."/>
            <person name="Zuber A."/>
            <person name="Denarie J."/>
            <person name="Dixon R.A."/>
            <person name="May G.D."/>
            <person name="Schwartz D.C."/>
            <person name="Rogers J."/>
            <person name="Quetier F."/>
            <person name="Town C.D."/>
            <person name="Roe B.A."/>
        </authorList>
    </citation>
    <scope>NUCLEOTIDE SEQUENCE [LARGE SCALE GENOMIC DNA]</scope>
    <source>
        <strain evidence="17">A17</strain>
        <strain evidence="19 20">cv. Jemalong A17</strain>
    </source>
</reference>
<evidence type="ECO:0000256" key="4">
    <source>
        <dbReference type="ARBA" id="ARBA00022679"/>
    </source>
</evidence>
<evidence type="ECO:0000256" key="2">
    <source>
        <dbReference type="ARBA" id="ARBA00022475"/>
    </source>
</evidence>
<dbReference type="PROSITE" id="PS50948">
    <property type="entry name" value="PAN"/>
    <property type="match status" value="1"/>
</dbReference>
<evidence type="ECO:0000313" key="21">
    <source>
        <dbReference type="Proteomes" id="UP000265566"/>
    </source>
</evidence>
<comment type="catalytic activity">
    <reaction evidence="12 13">
        <text>L-seryl-[protein] + ATP = O-phospho-L-seryl-[protein] + ADP + H(+)</text>
        <dbReference type="Rhea" id="RHEA:17989"/>
        <dbReference type="Rhea" id="RHEA-COMP:9863"/>
        <dbReference type="Rhea" id="RHEA-COMP:11604"/>
        <dbReference type="ChEBI" id="CHEBI:15378"/>
        <dbReference type="ChEBI" id="CHEBI:29999"/>
        <dbReference type="ChEBI" id="CHEBI:30616"/>
        <dbReference type="ChEBI" id="CHEBI:83421"/>
        <dbReference type="ChEBI" id="CHEBI:456216"/>
        <dbReference type="EC" id="2.7.11.1"/>
    </reaction>
</comment>
<dbReference type="SUPFAM" id="SSF56112">
    <property type="entry name" value="Protein kinase-like (PK-like)"/>
    <property type="match status" value="1"/>
</dbReference>
<dbReference type="Proteomes" id="UP000002051">
    <property type="component" value="Chromosome 8"/>
</dbReference>
<dbReference type="eggNOG" id="ENOG502RCRG">
    <property type="taxonomic scope" value="Eukaryota"/>
</dbReference>
<dbReference type="PANTHER" id="PTHR27002:SF1075">
    <property type="entry name" value="RECEPTOR-LIKE SERINE_THREONINE-PROTEIN KINASE"/>
    <property type="match status" value="1"/>
</dbReference>
<evidence type="ECO:0000313" key="18">
    <source>
        <dbReference type="EMBL" id="RHN40911.1"/>
    </source>
</evidence>
<feature type="transmembrane region" description="Helical" evidence="14">
    <location>
        <begin position="327"/>
        <end position="349"/>
    </location>
</feature>
<dbReference type="InterPro" id="IPR011009">
    <property type="entry name" value="Kinase-like_dom_sf"/>
</dbReference>
<evidence type="ECO:0000256" key="12">
    <source>
        <dbReference type="ARBA" id="ARBA00048679"/>
    </source>
</evidence>
<evidence type="ECO:0000313" key="20">
    <source>
        <dbReference type="Proteomes" id="UP000002051"/>
    </source>
</evidence>
<evidence type="ECO:0000256" key="8">
    <source>
        <dbReference type="ARBA" id="ARBA00022840"/>
    </source>
</evidence>
<evidence type="ECO:0000256" key="6">
    <source>
        <dbReference type="ARBA" id="ARBA00022741"/>
    </source>
</evidence>
<dbReference type="Gene3D" id="3.30.200.20">
    <property type="entry name" value="Phosphorylase Kinase, domain 1"/>
    <property type="match status" value="1"/>
</dbReference>
<dbReference type="GO" id="GO:0005524">
    <property type="term" value="F:ATP binding"/>
    <property type="evidence" value="ECO:0007669"/>
    <property type="project" value="UniProtKB-KW"/>
</dbReference>
<keyword evidence="14" id="KW-0472">Membrane</keyword>
<dbReference type="EnsemblPlants" id="AET03014">
    <property type="protein sequence ID" value="AET03014"/>
    <property type="gene ID" value="MTR_8g061110"/>
</dbReference>
<dbReference type="Pfam" id="PF08276">
    <property type="entry name" value="PAN_2"/>
    <property type="match status" value="1"/>
</dbReference>
<dbReference type="Gramene" id="rna47156">
    <property type="protein sequence ID" value="RHN40911.1"/>
    <property type="gene ID" value="gene47156"/>
</dbReference>
<feature type="domain" description="Apple" evidence="16">
    <location>
        <begin position="217"/>
        <end position="302"/>
    </location>
</feature>
<keyword evidence="2" id="KW-1003">Cell membrane</keyword>
<dbReference type="GO" id="GO:0005886">
    <property type="term" value="C:plasma membrane"/>
    <property type="evidence" value="ECO:0000318"/>
    <property type="project" value="GO_Central"/>
</dbReference>
<dbReference type="PaxDb" id="3880-AET03014"/>
<dbReference type="PIRSF" id="PIRSF000641">
    <property type="entry name" value="SRK"/>
    <property type="match status" value="1"/>
</dbReference>
<evidence type="ECO:0000256" key="14">
    <source>
        <dbReference type="SAM" id="Phobius"/>
    </source>
</evidence>
<dbReference type="Pfam" id="PF00954">
    <property type="entry name" value="S_locus_glycop"/>
    <property type="match status" value="1"/>
</dbReference>
<evidence type="ECO:0000256" key="5">
    <source>
        <dbReference type="ARBA" id="ARBA00022729"/>
    </source>
</evidence>
<dbReference type="CDD" id="cd01098">
    <property type="entry name" value="PAN_AP_plant"/>
    <property type="match status" value="1"/>
</dbReference>
<dbReference type="Pfam" id="PF01453">
    <property type="entry name" value="B_lectin"/>
    <property type="match status" value="1"/>
</dbReference>
<dbReference type="EMBL" id="CM001224">
    <property type="protein sequence ID" value="AET03014.2"/>
    <property type="molecule type" value="Genomic_DNA"/>
</dbReference>
<evidence type="ECO:0000256" key="1">
    <source>
        <dbReference type="ARBA" id="ARBA00004251"/>
    </source>
</evidence>
<sequence>MYNIISIVTNVPNNNYNTYATLLDSGNLVLLNASNKQILWQSFNHPTDTLLPGMNIGHDINTGYTLSLRSWTTAEDPAPGPYTLQYDVGMASLTINKGSNVLWVDGNSNLSIQGVLNRVDLQLKRDHDTLSIGSNSRLVLEVSGDLKYQGWSEESKRWVSLQSSKCGTNNSCGIFSICNSQDRDPCHCLNGFEPFDADSWRKGNRSAGCVRINELSCNSKNSIDGFKRFSLVELPPYEVNLQFDALSQCNNTCYTNCSCVAYAYDFNGNCKLWNDQVQTLKNISTEIQDRNNNKPNFYLRLAGSDLLPPKPNETTAVGRHENRKRNLILIATLISFLILLILIGLFVYWTRKQRRKGDDLLNFEVGMTMKVKDSEITKADKGAKVRRKEVKLPLFSLVSVSAATNNFSDTKKLGEGGFGPVYKGTLLNGGEVAIKRLSRISGQGWEELRNEALLIAKLQHNNLVRLLGCCIERDEKMLIYEFMPNKSLDFFIFDAVKRRMLDWETRVRIIDGIAQGLLYLHQYSRFRIIHRDLKASNILLDANMNPKISDFGMARIFGENVLQANTNRIVGTYGYMSPEYAMEGVYSIKSDVFSFGVLLLEIISGKKNTGFYQTNSFNLLGYAWDLWTNNSGMDLIDSKLDDISNKHLVPKYVNIGLLCVQQSPEDRPTMSDVVTMIGNDTTSLLSPKPPAFQNVRGIENSRLSRSIEENVSVNVVTNSLVEAR</sequence>
<keyword evidence="3 13" id="KW-0723">Serine/threonine-protein kinase</keyword>
<dbReference type="InterPro" id="IPR000719">
    <property type="entry name" value="Prot_kinase_dom"/>
</dbReference>
<evidence type="ECO:0000256" key="7">
    <source>
        <dbReference type="ARBA" id="ARBA00022777"/>
    </source>
</evidence>
<dbReference type="GO" id="GO:0007165">
    <property type="term" value="P:signal transduction"/>
    <property type="evidence" value="ECO:0000318"/>
    <property type="project" value="GO_Central"/>
</dbReference>
<dbReference type="CDD" id="cd14066">
    <property type="entry name" value="STKc_IRAK"/>
    <property type="match status" value="1"/>
</dbReference>
<protein>
    <recommendedName>
        <fullName evidence="13">Receptor-like serine/threonine-protein kinase</fullName>
        <ecNumber evidence="13">2.7.11.1</ecNumber>
    </recommendedName>
</protein>
<dbReference type="GO" id="GO:0004674">
    <property type="term" value="F:protein serine/threonine kinase activity"/>
    <property type="evidence" value="ECO:0000318"/>
    <property type="project" value="GO_Central"/>
</dbReference>
<dbReference type="HOGENOM" id="CLU_000288_116_1_1"/>
<keyword evidence="9" id="KW-1015">Disulfide bond</keyword>
<dbReference type="InterPro" id="IPR003609">
    <property type="entry name" value="Pan_app"/>
</dbReference>
<proteinExistence type="inferred from homology"/>
<dbReference type="PROSITE" id="PS50011">
    <property type="entry name" value="PROTEIN_KINASE_DOM"/>
    <property type="match status" value="1"/>
</dbReference>
<keyword evidence="8 13" id="KW-0067">ATP-binding</keyword>
<accession>G7LDQ6</accession>
<dbReference type="InterPro" id="IPR036426">
    <property type="entry name" value="Bulb-type_lectin_dom_sf"/>
</dbReference>
<dbReference type="EC" id="2.7.11.1" evidence="13"/>
<dbReference type="KEGG" id="mtr:11407439"/>
<keyword evidence="6 13" id="KW-0547">Nucleotide-binding</keyword>
<dbReference type="Proteomes" id="UP000265566">
    <property type="component" value="Chromosome 8"/>
</dbReference>
<gene>
    <name evidence="19" type="primary">11407439</name>
    <name evidence="17" type="ordered locus">MTR_8g061110</name>
    <name evidence="18" type="ORF">MtrunA17_Chr8g0360201</name>
</gene>
<evidence type="ECO:0000256" key="3">
    <source>
        <dbReference type="ARBA" id="ARBA00022527"/>
    </source>
</evidence>
<dbReference type="InterPro" id="IPR000858">
    <property type="entry name" value="S_locus_glycoprot_dom"/>
</dbReference>
<evidence type="ECO:0000313" key="17">
    <source>
        <dbReference type="EMBL" id="AET03014.2"/>
    </source>
</evidence>
<dbReference type="PROSITE" id="PS00108">
    <property type="entry name" value="PROTEIN_KINASE_ST"/>
    <property type="match status" value="1"/>
</dbReference>
<evidence type="ECO:0000256" key="13">
    <source>
        <dbReference type="PIRNR" id="PIRNR000641"/>
    </source>
</evidence>